<evidence type="ECO:0000313" key="5">
    <source>
        <dbReference type="Proteomes" id="UP000031307"/>
    </source>
</evidence>
<dbReference type="Gene3D" id="3.30.780.10">
    <property type="entry name" value="SUI1-like domain"/>
    <property type="match status" value="1"/>
</dbReference>
<comment type="caution">
    <text evidence="4">The sequence shown here is derived from an EMBL/GenBank/DDBJ whole genome shotgun (WGS) entry which is preliminary data.</text>
</comment>
<dbReference type="SUPFAM" id="SSF55159">
    <property type="entry name" value="eIF1-like"/>
    <property type="match status" value="1"/>
</dbReference>
<evidence type="ECO:0000259" key="3">
    <source>
        <dbReference type="PROSITE" id="PS50296"/>
    </source>
</evidence>
<feature type="domain" description="SUI1" evidence="3">
    <location>
        <begin position="23"/>
        <end position="89"/>
    </location>
</feature>
<dbReference type="PROSITE" id="PS50296">
    <property type="entry name" value="SUI1"/>
    <property type="match status" value="1"/>
</dbReference>
<dbReference type="InterPro" id="IPR001950">
    <property type="entry name" value="SUI1"/>
</dbReference>
<evidence type="ECO:0000313" key="4">
    <source>
        <dbReference type="EMBL" id="KIA76118.1"/>
    </source>
</evidence>
<dbReference type="Proteomes" id="UP000031307">
    <property type="component" value="Unassembled WGS sequence"/>
</dbReference>
<accession>A0A0C1E7P9</accession>
<reference evidence="4 5" key="1">
    <citation type="journal article" date="2014" name="Mol. Biol. Evol.">
        <title>Massive expansion of Ubiquitination-related gene families within the Chlamydiae.</title>
        <authorList>
            <person name="Domman D."/>
            <person name="Collingro A."/>
            <person name="Lagkouvardos I."/>
            <person name="Gehre L."/>
            <person name="Weinmaier T."/>
            <person name="Rattei T."/>
            <person name="Subtil A."/>
            <person name="Horn M."/>
        </authorList>
    </citation>
    <scope>NUCLEOTIDE SEQUENCE [LARGE SCALE GENOMIC DNA]</scope>
    <source>
        <strain evidence="4 5">OEW1</strain>
    </source>
</reference>
<dbReference type="AlphaFoldDB" id="A0A0C1E7P9"/>
<organism evidence="4 5">
    <name type="scientific">Parachlamydia acanthamoebae</name>
    <dbReference type="NCBI Taxonomy" id="83552"/>
    <lineage>
        <taxon>Bacteria</taxon>
        <taxon>Pseudomonadati</taxon>
        <taxon>Chlamydiota</taxon>
        <taxon>Chlamydiia</taxon>
        <taxon>Parachlamydiales</taxon>
        <taxon>Parachlamydiaceae</taxon>
        <taxon>Parachlamydia</taxon>
    </lineage>
</organism>
<evidence type="ECO:0000256" key="2">
    <source>
        <dbReference type="ARBA" id="ARBA00022917"/>
    </source>
</evidence>
<dbReference type="GO" id="GO:0003743">
    <property type="term" value="F:translation initiation factor activity"/>
    <property type="evidence" value="ECO:0007669"/>
    <property type="project" value="InterPro"/>
</dbReference>
<protein>
    <recommendedName>
        <fullName evidence="3">SUI1 domain-containing protein</fullName>
    </recommendedName>
</protein>
<keyword evidence="2" id="KW-0648">Protein biosynthesis</keyword>
<dbReference type="CDD" id="cd11567">
    <property type="entry name" value="YciH_like"/>
    <property type="match status" value="1"/>
</dbReference>
<keyword evidence="1" id="KW-0810">Translation regulation</keyword>
<dbReference type="RefSeq" id="WP_013924369.1">
    <property type="nucleotide sequence ID" value="NZ_BAWW01000066.1"/>
</dbReference>
<proteinExistence type="predicted"/>
<sequence length="93" mass="10280">MPFNISGEWVPNPTKPSNVSTKVVKVRLIKRGKSILTVIFNLNLSVKERSELASDIKKKLGCGGAVKENDIEIQGEKVEQVKKMLMEKGIKSA</sequence>
<gene>
    <name evidence="4" type="ORF">DB43_AT00040</name>
</gene>
<dbReference type="PATRIC" id="fig|83552.4.peg.2764"/>
<name>A0A0C1E7P9_9BACT</name>
<dbReference type="GO" id="GO:0006417">
    <property type="term" value="P:regulation of translation"/>
    <property type="evidence" value="ECO:0007669"/>
    <property type="project" value="UniProtKB-KW"/>
</dbReference>
<evidence type="ECO:0000256" key="1">
    <source>
        <dbReference type="ARBA" id="ARBA00022845"/>
    </source>
</evidence>
<dbReference type="Pfam" id="PF01253">
    <property type="entry name" value="SUI1"/>
    <property type="match status" value="1"/>
</dbReference>
<dbReference type="OMA" id="FNISGEW"/>
<dbReference type="EMBL" id="JSAM01000130">
    <property type="protein sequence ID" value="KIA76118.1"/>
    <property type="molecule type" value="Genomic_DNA"/>
</dbReference>
<dbReference type="InterPro" id="IPR005872">
    <property type="entry name" value="SUI1_arc_bac"/>
</dbReference>
<dbReference type="InterPro" id="IPR036877">
    <property type="entry name" value="SUI1_dom_sf"/>
</dbReference>